<organism evidence="4 5">
    <name type="scientific">Marinimicrococcus flavescens</name>
    <dbReference type="NCBI Taxonomy" id="3031815"/>
    <lineage>
        <taxon>Bacteria</taxon>
        <taxon>Pseudomonadati</taxon>
        <taxon>Pseudomonadota</taxon>
        <taxon>Alphaproteobacteria</taxon>
        <taxon>Geminicoccales</taxon>
        <taxon>Geminicoccaceae</taxon>
        <taxon>Marinimicrococcus</taxon>
    </lineage>
</organism>
<dbReference type="RefSeq" id="WP_327788287.1">
    <property type="nucleotide sequence ID" value="NZ_JARGEQ010000047.1"/>
</dbReference>
<keyword evidence="1" id="KW-0596">Phosphopantetheine</keyword>
<feature type="domain" description="Carrier" evidence="3">
    <location>
        <begin position="3"/>
        <end position="80"/>
    </location>
</feature>
<dbReference type="PROSITE" id="PS50075">
    <property type="entry name" value="CARRIER"/>
    <property type="match status" value="1"/>
</dbReference>
<dbReference type="EMBL" id="JARGEQ010000047">
    <property type="protein sequence ID" value="MDF1585866.1"/>
    <property type="molecule type" value="Genomic_DNA"/>
</dbReference>
<accession>A0AAP3UZR0</accession>
<proteinExistence type="predicted"/>
<evidence type="ECO:0000256" key="2">
    <source>
        <dbReference type="ARBA" id="ARBA00022553"/>
    </source>
</evidence>
<keyword evidence="5" id="KW-1185">Reference proteome</keyword>
<dbReference type="Proteomes" id="UP001301140">
    <property type="component" value="Unassembled WGS sequence"/>
</dbReference>
<dbReference type="Gene3D" id="1.10.1200.10">
    <property type="entry name" value="ACP-like"/>
    <property type="match status" value="1"/>
</dbReference>
<dbReference type="InterPro" id="IPR036736">
    <property type="entry name" value="ACP-like_sf"/>
</dbReference>
<comment type="caution">
    <text evidence="4">The sequence shown here is derived from an EMBL/GenBank/DDBJ whole genome shotgun (WGS) entry which is preliminary data.</text>
</comment>
<dbReference type="AlphaFoldDB" id="A0AAP3UZR0"/>
<keyword evidence="2" id="KW-0597">Phosphoprotein</keyword>
<name>A0AAP3UZR0_9PROT</name>
<dbReference type="PROSITE" id="PS00012">
    <property type="entry name" value="PHOSPHOPANTETHEINE"/>
    <property type="match status" value="1"/>
</dbReference>
<dbReference type="SUPFAM" id="SSF47336">
    <property type="entry name" value="ACP-like"/>
    <property type="match status" value="1"/>
</dbReference>
<evidence type="ECO:0000259" key="3">
    <source>
        <dbReference type="PROSITE" id="PS50075"/>
    </source>
</evidence>
<gene>
    <name evidence="4" type="ORF">PZ740_05645</name>
</gene>
<dbReference type="Pfam" id="PF00550">
    <property type="entry name" value="PP-binding"/>
    <property type="match status" value="1"/>
</dbReference>
<evidence type="ECO:0000256" key="1">
    <source>
        <dbReference type="ARBA" id="ARBA00022450"/>
    </source>
</evidence>
<dbReference type="InterPro" id="IPR009081">
    <property type="entry name" value="PP-bd_ACP"/>
</dbReference>
<reference evidence="4 5" key="1">
    <citation type="submission" date="2023-03" db="EMBL/GenBank/DDBJ databases">
        <title>YIM 152171 draft genome.</title>
        <authorList>
            <person name="Yang Z."/>
        </authorList>
    </citation>
    <scope>NUCLEOTIDE SEQUENCE [LARGE SCALE GENOMIC DNA]</scope>
    <source>
        <strain evidence="4 5">YIM 152171</strain>
    </source>
</reference>
<dbReference type="InterPro" id="IPR006162">
    <property type="entry name" value="Ppantetheine_attach_site"/>
</dbReference>
<sequence length="83" mass="9324">MTTTDDTIFREICGLVARFAPAGVQLRPETELASDLNVDSVAAMDLVMEIEDKYEIDIPINQLADMRSLGDLVELVRQQLKDR</sequence>
<protein>
    <submittedName>
        <fullName evidence="4">Acyl carrier protein</fullName>
    </submittedName>
</protein>
<evidence type="ECO:0000313" key="4">
    <source>
        <dbReference type="EMBL" id="MDF1585866.1"/>
    </source>
</evidence>
<evidence type="ECO:0000313" key="5">
    <source>
        <dbReference type="Proteomes" id="UP001301140"/>
    </source>
</evidence>